<dbReference type="STRING" id="1122619.GCA_000373745_00775"/>
<keyword evidence="4" id="KW-1003">Cell membrane</keyword>
<dbReference type="InterPro" id="IPR005495">
    <property type="entry name" value="LptG/LptF_permease"/>
</dbReference>
<dbReference type="GO" id="GO:0055085">
    <property type="term" value="P:transmembrane transport"/>
    <property type="evidence" value="ECO:0007669"/>
    <property type="project" value="InterPro"/>
</dbReference>
<feature type="transmembrane region" description="Helical" evidence="9">
    <location>
        <begin position="303"/>
        <end position="321"/>
    </location>
</feature>
<evidence type="ECO:0000256" key="7">
    <source>
        <dbReference type="ARBA" id="ARBA00022989"/>
    </source>
</evidence>
<evidence type="ECO:0000256" key="1">
    <source>
        <dbReference type="ARBA" id="ARBA00004429"/>
    </source>
</evidence>
<evidence type="ECO:0000256" key="6">
    <source>
        <dbReference type="ARBA" id="ARBA00022692"/>
    </source>
</evidence>
<accession>A0A378XJ86</accession>
<sequence>MSLFKRSVVAEITSHAGVVMSTLMVVWLSVLLVRLLGQAAEGLIGSDLVLGIAAFSSITALPTILTVTLFIAVLVTVSRSYRENEMIVWFTSGISLITWLKPVLRVALPICALIALLTIQVSPWAYAEIEENRQRFEQRSDIFKIATGQFIETQSGQRVFFIEQDESQDSGLGRVFARVNQGDGWISTITSEHADYRVDEEGRRYIDLGPGNRYDMRNNSTEFRMTHFDSFTMQIYGADAGSEEAIRTAVQSRLKARTMTSLIADNAPKSDGQIMWRISMPIAALNLALLAIPLGAINPRAGRSINLVIAGLIALLYMNLLNLMRSWIGNGTVGFLEGTIGLNLIVSLLCIFFFWWQIRVKKPKAPLHTSEMAAS</sequence>
<reference evidence="10 13" key="2">
    <citation type="submission" date="2020-12" db="EMBL/GenBank/DDBJ databases">
        <title>FDA dAtabase for Regulatory Grade micrObial Sequences (FDA-ARGOS): Supporting development and validation of Infectious Disease Dx tests.</title>
        <authorList>
            <person name="Sproer C."/>
            <person name="Gronow S."/>
            <person name="Severitt S."/>
            <person name="Schroder I."/>
            <person name="Tallon L."/>
            <person name="Sadzewicz L."/>
            <person name="Zhao X."/>
            <person name="Boylan J."/>
            <person name="Ott S."/>
            <person name="Bowen H."/>
            <person name="Vavikolanu K."/>
            <person name="Mehta A."/>
            <person name="Aluvathingal J."/>
            <person name="Nadendla S."/>
            <person name="Lowell S."/>
            <person name="Myers T."/>
            <person name="Yan Y."/>
            <person name="Sichtig H."/>
        </authorList>
    </citation>
    <scope>NUCLEOTIDE SEQUENCE [LARGE SCALE GENOMIC DNA]</scope>
    <source>
        <strain evidence="10 13">FDAARGOS_872</strain>
    </source>
</reference>
<keyword evidence="6 9" id="KW-0812">Transmembrane</keyword>
<dbReference type="Proteomes" id="UP000594903">
    <property type="component" value="Chromosome"/>
</dbReference>
<keyword evidence="8 9" id="KW-0472">Membrane</keyword>
<dbReference type="GO" id="GO:0043190">
    <property type="term" value="C:ATP-binding cassette (ABC) transporter complex"/>
    <property type="evidence" value="ECO:0007669"/>
    <property type="project" value="InterPro"/>
</dbReference>
<protein>
    <recommendedName>
        <fullName evidence="2">Lipopolysaccharide export system permease protein LptF</fullName>
    </recommendedName>
</protein>
<comment type="subcellular location">
    <subcellularLocation>
        <location evidence="1">Cell inner membrane</location>
        <topology evidence="1">Multi-pass membrane protein</topology>
    </subcellularLocation>
</comment>
<gene>
    <name evidence="11" type="primary">lptF</name>
    <name evidence="10" type="ORF">I6G29_10945</name>
    <name evidence="11" type="ORF">NCTC11997_02254</name>
</gene>
<dbReference type="Pfam" id="PF03739">
    <property type="entry name" value="LptF_LptG"/>
    <property type="match status" value="1"/>
</dbReference>
<evidence type="ECO:0000313" key="10">
    <source>
        <dbReference type="EMBL" id="QPT39642.1"/>
    </source>
</evidence>
<dbReference type="OrthoDB" id="9778062at2"/>
<dbReference type="Proteomes" id="UP000254603">
    <property type="component" value="Unassembled WGS sequence"/>
</dbReference>
<organism evidence="11 12">
    <name type="scientific">Oligella ureolytica</name>
    <dbReference type="NCBI Taxonomy" id="90244"/>
    <lineage>
        <taxon>Bacteria</taxon>
        <taxon>Pseudomonadati</taxon>
        <taxon>Pseudomonadota</taxon>
        <taxon>Betaproteobacteria</taxon>
        <taxon>Burkholderiales</taxon>
        <taxon>Alcaligenaceae</taxon>
        <taxon>Oligella</taxon>
    </lineage>
</organism>
<dbReference type="RefSeq" id="WP_026253586.1">
    <property type="nucleotide sequence ID" value="NZ_CP065725.1"/>
</dbReference>
<dbReference type="GO" id="GO:0015920">
    <property type="term" value="P:lipopolysaccharide transport"/>
    <property type="evidence" value="ECO:0007669"/>
    <property type="project" value="TreeGrafter"/>
</dbReference>
<feature type="transmembrane region" description="Helical" evidence="9">
    <location>
        <begin position="84"/>
        <end position="100"/>
    </location>
</feature>
<dbReference type="InterPro" id="IPR030922">
    <property type="entry name" value="LptF"/>
</dbReference>
<evidence type="ECO:0000313" key="12">
    <source>
        <dbReference type="Proteomes" id="UP000254603"/>
    </source>
</evidence>
<dbReference type="EMBL" id="CP065725">
    <property type="protein sequence ID" value="QPT39642.1"/>
    <property type="molecule type" value="Genomic_DNA"/>
</dbReference>
<keyword evidence="3" id="KW-0813">Transport</keyword>
<name>A0A378XJ86_9BURK</name>
<dbReference type="EMBL" id="UGSB01000001">
    <property type="protein sequence ID" value="SUA57043.1"/>
    <property type="molecule type" value="Genomic_DNA"/>
</dbReference>
<evidence type="ECO:0000256" key="3">
    <source>
        <dbReference type="ARBA" id="ARBA00022448"/>
    </source>
</evidence>
<dbReference type="PANTHER" id="PTHR33529:SF7">
    <property type="entry name" value="LIPOPOLYSACCHARIDE EXPORT SYSTEM PERMEASE PROTEIN LPTF"/>
    <property type="match status" value="1"/>
</dbReference>
<evidence type="ECO:0000256" key="8">
    <source>
        <dbReference type="ARBA" id="ARBA00023136"/>
    </source>
</evidence>
<keyword evidence="7 9" id="KW-1133">Transmembrane helix</keyword>
<feature type="transmembrane region" description="Helical" evidence="9">
    <location>
        <begin position="12"/>
        <end position="36"/>
    </location>
</feature>
<evidence type="ECO:0000313" key="13">
    <source>
        <dbReference type="Proteomes" id="UP000594903"/>
    </source>
</evidence>
<reference evidence="11 12" key="1">
    <citation type="submission" date="2018-06" db="EMBL/GenBank/DDBJ databases">
        <authorList>
            <consortium name="Pathogen Informatics"/>
            <person name="Doyle S."/>
        </authorList>
    </citation>
    <scope>NUCLEOTIDE SEQUENCE [LARGE SCALE GENOMIC DNA]</scope>
    <source>
        <strain evidence="11 12">NCTC11997</strain>
    </source>
</reference>
<evidence type="ECO:0000256" key="5">
    <source>
        <dbReference type="ARBA" id="ARBA00022519"/>
    </source>
</evidence>
<feature type="transmembrane region" description="Helical" evidence="9">
    <location>
        <begin position="48"/>
        <end position="77"/>
    </location>
</feature>
<proteinExistence type="predicted"/>
<evidence type="ECO:0000256" key="4">
    <source>
        <dbReference type="ARBA" id="ARBA00022475"/>
    </source>
</evidence>
<feature type="transmembrane region" description="Helical" evidence="9">
    <location>
        <begin position="278"/>
        <end position="297"/>
    </location>
</feature>
<dbReference type="AlphaFoldDB" id="A0A378XJ86"/>
<evidence type="ECO:0000313" key="11">
    <source>
        <dbReference type="EMBL" id="SUA57043.1"/>
    </source>
</evidence>
<keyword evidence="5" id="KW-0997">Cell inner membrane</keyword>
<evidence type="ECO:0000256" key="2">
    <source>
        <dbReference type="ARBA" id="ARBA00014213"/>
    </source>
</evidence>
<feature type="transmembrane region" description="Helical" evidence="9">
    <location>
        <begin position="333"/>
        <end position="356"/>
    </location>
</feature>
<dbReference type="PANTHER" id="PTHR33529">
    <property type="entry name" value="SLR0882 PROTEIN-RELATED"/>
    <property type="match status" value="1"/>
</dbReference>
<dbReference type="NCBIfam" id="TIGR04407">
    <property type="entry name" value="LptF_YjgP"/>
    <property type="match status" value="1"/>
</dbReference>
<keyword evidence="13" id="KW-1185">Reference proteome</keyword>
<evidence type="ECO:0000256" key="9">
    <source>
        <dbReference type="SAM" id="Phobius"/>
    </source>
</evidence>